<dbReference type="Proteomes" id="UP001391051">
    <property type="component" value="Unassembled WGS sequence"/>
</dbReference>
<reference evidence="4 6" key="1">
    <citation type="submission" date="2023-01" db="EMBL/GenBank/DDBJ databases">
        <title>Analysis of 21 Apiospora genomes using comparative genomics revels a genus with tremendous synthesis potential of carbohydrate active enzymes and secondary metabolites.</title>
        <authorList>
            <person name="Sorensen T."/>
        </authorList>
    </citation>
    <scope>NUCLEOTIDE SEQUENCE [LARGE SCALE GENOMIC DNA]</scope>
    <source>
        <strain evidence="4 6">CBS 24483</strain>
    </source>
</reference>
<feature type="compositionally biased region" description="Basic and acidic residues" evidence="1">
    <location>
        <begin position="54"/>
        <end position="64"/>
    </location>
</feature>
<dbReference type="GeneID" id="92079594"/>
<dbReference type="EMBL" id="JAQQWE010000007">
    <property type="protein sequence ID" value="KAK7945991.1"/>
    <property type="molecule type" value="Genomic_DNA"/>
</dbReference>
<proteinExistence type="predicted"/>
<protein>
    <submittedName>
        <fullName evidence="4">Uncharacterized protein</fullName>
    </submittedName>
</protein>
<sequence>MLAARPGAKARPNPAQCAWGLPGSYPGATLELPWSYPGATLWRRQNRRRRGRRGRGDDEAWRVR</sequence>
<feature type="compositionally biased region" description="Basic residues" evidence="1">
    <location>
        <begin position="44"/>
        <end position="53"/>
    </location>
</feature>
<evidence type="ECO:0000313" key="3">
    <source>
        <dbReference type="EMBL" id="KAK7945991.1"/>
    </source>
</evidence>
<dbReference type="RefSeq" id="XP_066696023.1">
    <property type="nucleotide sequence ID" value="XM_066846532.1"/>
</dbReference>
<dbReference type="EMBL" id="JAQQWE010000007">
    <property type="protein sequence ID" value="KAK7945993.1"/>
    <property type="molecule type" value="Genomic_DNA"/>
</dbReference>
<dbReference type="EMBL" id="JAQQWE010000007">
    <property type="protein sequence ID" value="KAK7945989.1"/>
    <property type="molecule type" value="Genomic_DNA"/>
</dbReference>
<evidence type="ECO:0000313" key="5">
    <source>
        <dbReference type="EMBL" id="KAK7945995.1"/>
    </source>
</evidence>
<evidence type="ECO:0000313" key="2">
    <source>
        <dbReference type="EMBL" id="KAK7945989.1"/>
    </source>
</evidence>
<keyword evidence="6" id="KW-1185">Reference proteome</keyword>
<evidence type="ECO:0000256" key="1">
    <source>
        <dbReference type="SAM" id="MobiDB-lite"/>
    </source>
</evidence>
<gene>
    <name evidence="2" type="ORF">PG986_010310</name>
    <name evidence="3" type="ORF">PG986_010312</name>
    <name evidence="4" type="ORF">PG986_010314</name>
    <name evidence="5" type="ORF">PG986_010316</name>
</gene>
<dbReference type="EMBL" id="JAQQWE010000007">
    <property type="protein sequence ID" value="KAK7945995.1"/>
    <property type="molecule type" value="Genomic_DNA"/>
</dbReference>
<evidence type="ECO:0000313" key="4">
    <source>
        <dbReference type="EMBL" id="KAK7945993.1"/>
    </source>
</evidence>
<organism evidence="4 6">
    <name type="scientific">Apiospora aurea</name>
    <dbReference type="NCBI Taxonomy" id="335848"/>
    <lineage>
        <taxon>Eukaryota</taxon>
        <taxon>Fungi</taxon>
        <taxon>Dikarya</taxon>
        <taxon>Ascomycota</taxon>
        <taxon>Pezizomycotina</taxon>
        <taxon>Sordariomycetes</taxon>
        <taxon>Xylariomycetidae</taxon>
        <taxon>Amphisphaeriales</taxon>
        <taxon>Apiosporaceae</taxon>
        <taxon>Apiospora</taxon>
    </lineage>
</organism>
<accession>A0ABR1Q1X4</accession>
<feature type="region of interest" description="Disordered" evidence="1">
    <location>
        <begin position="43"/>
        <end position="64"/>
    </location>
</feature>
<comment type="caution">
    <text evidence="4">The sequence shown here is derived from an EMBL/GenBank/DDBJ whole genome shotgun (WGS) entry which is preliminary data.</text>
</comment>
<name>A0ABR1Q1X4_9PEZI</name>
<evidence type="ECO:0000313" key="6">
    <source>
        <dbReference type="Proteomes" id="UP001391051"/>
    </source>
</evidence>